<organism evidence="3 4">
    <name type="scientific">Posidoniimonas corsicana</name>
    <dbReference type="NCBI Taxonomy" id="1938618"/>
    <lineage>
        <taxon>Bacteria</taxon>
        <taxon>Pseudomonadati</taxon>
        <taxon>Planctomycetota</taxon>
        <taxon>Planctomycetia</taxon>
        <taxon>Pirellulales</taxon>
        <taxon>Lacipirellulaceae</taxon>
        <taxon>Posidoniimonas</taxon>
    </lineage>
</organism>
<dbReference type="EMBL" id="SIHJ01000001">
    <property type="protein sequence ID" value="TWT35215.1"/>
    <property type="molecule type" value="Genomic_DNA"/>
</dbReference>
<sequence length="217" mass="22137" precursor="true">MTNATLPIVALAIVAVVAPRPAQASWLSALGKGVATAAHKTGSAAGRGIARGGAAAAKGAAIASRKVLDKLGVQGAQAMTKLSSRGAQQLSDIAGRLAKSPHKQAWLKTIAQRGDDAVAWLWKRKSSIAVGAGATAVVLAPEEFIAATERLSAKAMEVAGEHIARPMATAIAAPMGSHVAQHAQGFAGLLLRLGLIGGGLGYVYYRVRLRPARKSEA</sequence>
<proteinExistence type="predicted"/>
<keyword evidence="1" id="KW-0472">Membrane</keyword>
<accession>A0A5C5VC54</accession>
<evidence type="ECO:0000313" key="3">
    <source>
        <dbReference type="EMBL" id="TWT35215.1"/>
    </source>
</evidence>
<evidence type="ECO:0000313" key="4">
    <source>
        <dbReference type="Proteomes" id="UP000316714"/>
    </source>
</evidence>
<keyword evidence="4" id="KW-1185">Reference proteome</keyword>
<keyword evidence="2" id="KW-0732">Signal</keyword>
<evidence type="ECO:0000256" key="2">
    <source>
        <dbReference type="SAM" id="SignalP"/>
    </source>
</evidence>
<reference evidence="3 4" key="1">
    <citation type="submission" date="2019-02" db="EMBL/GenBank/DDBJ databases">
        <title>Deep-cultivation of Planctomycetes and their phenomic and genomic characterization uncovers novel biology.</title>
        <authorList>
            <person name="Wiegand S."/>
            <person name="Jogler M."/>
            <person name="Boedeker C."/>
            <person name="Pinto D."/>
            <person name="Vollmers J."/>
            <person name="Rivas-Marin E."/>
            <person name="Kohn T."/>
            <person name="Peeters S.H."/>
            <person name="Heuer A."/>
            <person name="Rast P."/>
            <person name="Oberbeckmann S."/>
            <person name="Bunk B."/>
            <person name="Jeske O."/>
            <person name="Meyerdierks A."/>
            <person name="Storesund J.E."/>
            <person name="Kallscheuer N."/>
            <person name="Luecker S."/>
            <person name="Lage O.M."/>
            <person name="Pohl T."/>
            <person name="Merkel B.J."/>
            <person name="Hornburger P."/>
            <person name="Mueller R.-W."/>
            <person name="Bruemmer F."/>
            <person name="Labrenz M."/>
            <person name="Spormann A.M."/>
            <person name="Op Den Camp H."/>
            <person name="Overmann J."/>
            <person name="Amann R."/>
            <person name="Jetten M.S.M."/>
            <person name="Mascher T."/>
            <person name="Medema M.H."/>
            <person name="Devos D.P."/>
            <person name="Kaster A.-K."/>
            <person name="Ovreas L."/>
            <person name="Rohde M."/>
            <person name="Galperin M.Y."/>
            <person name="Jogler C."/>
        </authorList>
    </citation>
    <scope>NUCLEOTIDE SEQUENCE [LARGE SCALE GENOMIC DNA]</scope>
    <source>
        <strain evidence="3 4">KOR34</strain>
    </source>
</reference>
<dbReference type="OrthoDB" id="10001523at2"/>
<dbReference type="RefSeq" id="WP_146561214.1">
    <property type="nucleotide sequence ID" value="NZ_SIHJ01000001.1"/>
</dbReference>
<protein>
    <submittedName>
        <fullName evidence="3">Uncharacterized protein</fullName>
    </submittedName>
</protein>
<evidence type="ECO:0000256" key="1">
    <source>
        <dbReference type="SAM" id="Phobius"/>
    </source>
</evidence>
<feature type="transmembrane region" description="Helical" evidence="1">
    <location>
        <begin position="185"/>
        <end position="205"/>
    </location>
</feature>
<name>A0A5C5VC54_9BACT</name>
<feature type="chain" id="PRO_5022874777" evidence="2">
    <location>
        <begin position="25"/>
        <end position="217"/>
    </location>
</feature>
<dbReference type="AlphaFoldDB" id="A0A5C5VC54"/>
<comment type="caution">
    <text evidence="3">The sequence shown here is derived from an EMBL/GenBank/DDBJ whole genome shotgun (WGS) entry which is preliminary data.</text>
</comment>
<feature type="signal peptide" evidence="2">
    <location>
        <begin position="1"/>
        <end position="24"/>
    </location>
</feature>
<dbReference type="Proteomes" id="UP000316714">
    <property type="component" value="Unassembled WGS sequence"/>
</dbReference>
<keyword evidence="1" id="KW-1133">Transmembrane helix</keyword>
<keyword evidence="1" id="KW-0812">Transmembrane</keyword>
<gene>
    <name evidence="3" type="ORF">KOR34_01030</name>
</gene>